<dbReference type="SMART" id="SM00479">
    <property type="entry name" value="EXOIII"/>
    <property type="match status" value="1"/>
</dbReference>
<feature type="domain" description="5'-3' exonuclease" evidence="20">
    <location>
        <begin position="5"/>
        <end position="268"/>
    </location>
</feature>
<dbReference type="Gene3D" id="1.10.150.20">
    <property type="entry name" value="5' to 3' exonuclease, C-terminal subdomain"/>
    <property type="match status" value="2"/>
</dbReference>
<dbReference type="AlphaFoldDB" id="A0A2P7S4A8"/>
<evidence type="ECO:0000313" key="24">
    <source>
        <dbReference type="Proteomes" id="UP000240653"/>
    </source>
</evidence>
<evidence type="ECO:0000259" key="19">
    <source>
        <dbReference type="SMART" id="SM00474"/>
    </source>
</evidence>
<dbReference type="InterPro" id="IPR020045">
    <property type="entry name" value="DNA_polI_H3TH"/>
</dbReference>
<dbReference type="SUPFAM" id="SSF56672">
    <property type="entry name" value="DNA/RNA polymerases"/>
    <property type="match status" value="1"/>
</dbReference>
<dbReference type="Pfam" id="PF02739">
    <property type="entry name" value="5_3_exonuc_N"/>
    <property type="match status" value="1"/>
</dbReference>
<dbReference type="SMART" id="SM00482">
    <property type="entry name" value="POLAc"/>
    <property type="match status" value="1"/>
</dbReference>
<dbReference type="InterPro" id="IPR008918">
    <property type="entry name" value="HhH2"/>
</dbReference>
<dbReference type="SUPFAM" id="SSF47807">
    <property type="entry name" value="5' to 3' exonuclease, C-terminal subdomain"/>
    <property type="match status" value="1"/>
</dbReference>
<dbReference type="Pfam" id="PF01367">
    <property type="entry name" value="5_3_exonuc"/>
    <property type="match status" value="1"/>
</dbReference>
<dbReference type="SMART" id="SM00475">
    <property type="entry name" value="53EXOc"/>
    <property type="match status" value="1"/>
</dbReference>
<dbReference type="InterPro" id="IPR002421">
    <property type="entry name" value="5-3_exonuclease"/>
</dbReference>
<dbReference type="InterPro" id="IPR020046">
    <property type="entry name" value="5-3_exonucl_a-hlix_arch_N"/>
</dbReference>
<comment type="similarity">
    <text evidence="1 17">Belongs to the DNA polymerase type-A family.</text>
</comment>
<keyword evidence="7 17" id="KW-0235">DNA replication</keyword>
<dbReference type="Pfam" id="PF00476">
    <property type="entry name" value="DNA_pol_A"/>
    <property type="match status" value="1"/>
</dbReference>
<evidence type="ECO:0000256" key="1">
    <source>
        <dbReference type="ARBA" id="ARBA00007705"/>
    </source>
</evidence>
<feature type="compositionally biased region" description="Low complexity" evidence="18">
    <location>
        <begin position="326"/>
        <end position="351"/>
    </location>
</feature>
<keyword evidence="14 17" id="KW-0234">DNA repair</keyword>
<feature type="region of interest" description="Disordered" evidence="18">
    <location>
        <begin position="326"/>
        <end position="352"/>
    </location>
</feature>
<comment type="catalytic activity">
    <reaction evidence="15 17">
        <text>DNA(n) + a 2'-deoxyribonucleoside 5'-triphosphate = DNA(n+1) + diphosphate</text>
        <dbReference type="Rhea" id="RHEA:22508"/>
        <dbReference type="Rhea" id="RHEA-COMP:17339"/>
        <dbReference type="Rhea" id="RHEA-COMP:17340"/>
        <dbReference type="ChEBI" id="CHEBI:33019"/>
        <dbReference type="ChEBI" id="CHEBI:61560"/>
        <dbReference type="ChEBI" id="CHEBI:173112"/>
        <dbReference type="EC" id="2.7.7.7"/>
    </reaction>
</comment>
<sequence>MKKGDHLFLVDGSGYIFRAYHALPPLTRKSDSLPVGAVSGFCNMLWKLMKDARNTDVGIVPTHFAVIFDHSSRNFRHDLYSEYKANRSAPPEDLIPQFGLIRQATRAFEVPCIEMEGFEADDLIATYARMAREAGGDTTIISSDKDLMQLVGPSVAMYDPMKDRQIGIPEVVEKWGVPPEKMIDLQALTGDSVDNVPGVPGIGPKTAAQLLEQFGDLDTLLARAGEIKQDKRRQTIIDNADKARVSRELVTLKADVPVSEGLDDFLLQPPNGPKLISFLKAMEFSSLTRRVAETTGTEAAEIEPATVVVQRKEEAHGPDLDIAAPAQASAPQTAAATTAAETPPATEAVSARAGDGLSPAALADTRAHAAVAEKIDTDRYVCIRDLRTLADWVAEATEAGVVAFDTETTSLDPMLAELCGFSLATRPGRAAYVPLIHKSGRGDLLGGGLVENQIAVRDALALLKPLLEDPSVLKVAQNMKYDLVIMNRYGIDIVSYDDTMLISYVLDAGANGGHGMDSLAERWLGHKTIAYKDVAGNGKAATTFDFVDIDKATRYAGEDADVTLRLWRVLKPRLAAKGLASVYERLERPLVPVLSQMEQRGISVDRQILSRLSGELAQGAAALEDEIYRLAGERFTIGSPKQLGDILFGKMGLPGGSKTKTGQWSTSAQVLEDLAASGHELPRKIVDWRQLTKLKSTYTDALPGYIHPETKRVHTNYAMAATSTGRLSSSEPNLQNIPIRTTEGRRIRTAFIADKGHKLVSADYSQIELRVLAHVADIPQLRQAFADGIDIHAMTASEMFGVPVQGMPSEVRRRAKAINFGIIYGISAFGLANQLSIAREEAGDYIRRYFERFPGIRDYMDGTKAFARENGYVETIFGRRAHYPEIRSSNPQVRSFNERAAINAPIQGSAADIIRRAMVRMEKALPEAGLNARMLLQVHDELIFEVPDAEVEATLPVVRTVMEGAAMPAVALKVPLQVEARAADNWDEAH</sequence>
<dbReference type="PROSITE" id="PS00447">
    <property type="entry name" value="DNA_POLYMERASE_A"/>
    <property type="match status" value="1"/>
</dbReference>
<evidence type="ECO:0000259" key="21">
    <source>
        <dbReference type="SMART" id="SM00479"/>
    </source>
</evidence>
<dbReference type="NCBIfam" id="TIGR00593">
    <property type="entry name" value="pola"/>
    <property type="match status" value="1"/>
</dbReference>
<feature type="domain" description="Exonuclease" evidence="21">
    <location>
        <begin position="400"/>
        <end position="576"/>
    </location>
</feature>
<dbReference type="GO" id="GO:0003887">
    <property type="term" value="F:DNA-directed DNA polymerase activity"/>
    <property type="evidence" value="ECO:0007669"/>
    <property type="project" value="UniProtKB-UniRule"/>
</dbReference>
<dbReference type="SUPFAM" id="SSF53098">
    <property type="entry name" value="Ribonuclease H-like"/>
    <property type="match status" value="1"/>
</dbReference>
<dbReference type="InterPro" id="IPR002298">
    <property type="entry name" value="DNA_polymerase_A"/>
</dbReference>
<evidence type="ECO:0000256" key="14">
    <source>
        <dbReference type="ARBA" id="ARBA00023204"/>
    </source>
</evidence>
<dbReference type="CDD" id="cd08637">
    <property type="entry name" value="DNA_pol_A_pol_I_C"/>
    <property type="match status" value="1"/>
</dbReference>
<dbReference type="NCBIfam" id="NF004397">
    <property type="entry name" value="PRK05755.1"/>
    <property type="match status" value="1"/>
</dbReference>
<evidence type="ECO:0000256" key="11">
    <source>
        <dbReference type="ARBA" id="ARBA00022839"/>
    </source>
</evidence>
<comment type="function">
    <text evidence="17">In addition to polymerase activity, this DNA polymerase exhibits 3'-5' and 5'-3' exonuclease activity.</text>
</comment>
<evidence type="ECO:0000256" key="17">
    <source>
        <dbReference type="RuleBase" id="RU004460"/>
    </source>
</evidence>
<feature type="domain" description="DNA-directed DNA polymerase family A palm" evidence="22">
    <location>
        <begin position="744"/>
        <end position="950"/>
    </location>
</feature>
<dbReference type="CDD" id="cd09898">
    <property type="entry name" value="H3TH_53EXO"/>
    <property type="match status" value="1"/>
</dbReference>
<evidence type="ECO:0000256" key="18">
    <source>
        <dbReference type="SAM" id="MobiDB-lite"/>
    </source>
</evidence>
<dbReference type="Pfam" id="PF01612">
    <property type="entry name" value="DNA_pol_A_exo1"/>
    <property type="match status" value="1"/>
</dbReference>
<dbReference type="InterPro" id="IPR018320">
    <property type="entry name" value="DNA_polymerase_1"/>
</dbReference>
<dbReference type="PANTHER" id="PTHR10133:SF27">
    <property type="entry name" value="DNA POLYMERASE NU"/>
    <property type="match status" value="1"/>
</dbReference>
<dbReference type="FunFam" id="1.20.1060.10:FF:000001">
    <property type="entry name" value="DNA polymerase I"/>
    <property type="match status" value="1"/>
</dbReference>
<reference evidence="23 24" key="1">
    <citation type="submission" date="2018-03" db="EMBL/GenBank/DDBJ databases">
        <title>The draft genome of Mesorhizobium soli JCM 19897.</title>
        <authorList>
            <person name="Li L."/>
            <person name="Liu L."/>
            <person name="Liang L."/>
            <person name="Wang T."/>
            <person name="Zhang X."/>
        </authorList>
    </citation>
    <scope>NUCLEOTIDE SEQUENCE [LARGE SCALE GENOMIC DNA]</scope>
    <source>
        <strain evidence="23 24">JCM 19897</strain>
    </source>
</reference>
<name>A0A2P7S4A8_9HYPH</name>
<dbReference type="GO" id="GO:0006302">
    <property type="term" value="P:double-strand break repair"/>
    <property type="evidence" value="ECO:0007669"/>
    <property type="project" value="TreeGrafter"/>
</dbReference>
<evidence type="ECO:0000259" key="20">
    <source>
        <dbReference type="SMART" id="SM00475"/>
    </source>
</evidence>
<keyword evidence="10 17" id="KW-0378">Hydrolase</keyword>
<dbReference type="Gene3D" id="3.30.420.10">
    <property type="entry name" value="Ribonuclease H-like superfamily/Ribonuclease H"/>
    <property type="match status" value="1"/>
</dbReference>
<dbReference type="PANTHER" id="PTHR10133">
    <property type="entry name" value="DNA POLYMERASE I"/>
    <property type="match status" value="1"/>
</dbReference>
<keyword evidence="5 17" id="KW-0808">Transferase</keyword>
<dbReference type="InterPro" id="IPR002562">
    <property type="entry name" value="3'-5'_exonuclease_dom"/>
</dbReference>
<dbReference type="Proteomes" id="UP000240653">
    <property type="component" value="Unassembled WGS sequence"/>
</dbReference>
<keyword evidence="12 17" id="KW-0239">DNA-directed DNA polymerase</keyword>
<keyword evidence="13 17" id="KW-0238">DNA-binding</keyword>
<evidence type="ECO:0000259" key="22">
    <source>
        <dbReference type="SMART" id="SM00482"/>
    </source>
</evidence>
<dbReference type="CDD" id="cd06139">
    <property type="entry name" value="DNA_polA_I_Ecoli_like_exo"/>
    <property type="match status" value="1"/>
</dbReference>
<keyword evidence="6 17" id="KW-0548">Nucleotidyltransferase</keyword>
<keyword evidence="11 17" id="KW-0269">Exonuclease</keyword>
<dbReference type="InterPro" id="IPR001098">
    <property type="entry name" value="DNA-dir_DNA_pol_A_palm_dom"/>
</dbReference>
<dbReference type="GO" id="GO:0008408">
    <property type="term" value="F:3'-5' exonuclease activity"/>
    <property type="evidence" value="ECO:0007669"/>
    <property type="project" value="UniProtKB-UniRule"/>
</dbReference>
<comment type="caution">
    <text evidence="23">The sequence shown here is derived from an EMBL/GenBank/DDBJ whole genome shotgun (WGS) entry which is preliminary data.</text>
</comment>
<dbReference type="RefSeq" id="WP_106726209.1">
    <property type="nucleotide sequence ID" value="NZ_PXYL01000014.1"/>
</dbReference>
<dbReference type="FunFam" id="1.10.150.20:FF:000002">
    <property type="entry name" value="DNA polymerase I"/>
    <property type="match status" value="1"/>
</dbReference>
<dbReference type="SMART" id="SM00279">
    <property type="entry name" value="HhH2"/>
    <property type="match status" value="1"/>
</dbReference>
<proteinExistence type="inferred from homology"/>
<protein>
    <recommendedName>
        <fullName evidence="4 16">DNA polymerase I</fullName>
        <ecNumber evidence="3 16">2.7.7.7</ecNumber>
    </recommendedName>
</protein>
<evidence type="ECO:0000256" key="10">
    <source>
        <dbReference type="ARBA" id="ARBA00022801"/>
    </source>
</evidence>
<dbReference type="InterPro" id="IPR036279">
    <property type="entry name" value="5-3_exonuclease_C_sf"/>
</dbReference>
<evidence type="ECO:0000256" key="12">
    <source>
        <dbReference type="ARBA" id="ARBA00022932"/>
    </source>
</evidence>
<dbReference type="InterPro" id="IPR029060">
    <property type="entry name" value="PIN-like_dom_sf"/>
</dbReference>
<evidence type="ECO:0000256" key="9">
    <source>
        <dbReference type="ARBA" id="ARBA00022763"/>
    </source>
</evidence>
<dbReference type="GO" id="GO:0003677">
    <property type="term" value="F:DNA binding"/>
    <property type="evidence" value="ECO:0007669"/>
    <property type="project" value="UniProtKB-UniRule"/>
</dbReference>
<evidence type="ECO:0000256" key="16">
    <source>
        <dbReference type="NCBIfam" id="TIGR00593"/>
    </source>
</evidence>
<dbReference type="InterPro" id="IPR019760">
    <property type="entry name" value="DNA-dir_DNA_pol_A_CS"/>
</dbReference>
<organism evidence="23 24">
    <name type="scientific">Pseudaminobacter soli</name>
    <name type="common">ex Li et al. 2025</name>
    <dbReference type="NCBI Taxonomy" id="1295366"/>
    <lineage>
        <taxon>Bacteria</taxon>
        <taxon>Pseudomonadati</taxon>
        <taxon>Pseudomonadota</taxon>
        <taxon>Alphaproteobacteria</taxon>
        <taxon>Hyphomicrobiales</taxon>
        <taxon>Phyllobacteriaceae</taxon>
        <taxon>Pseudaminobacter</taxon>
    </lineage>
</organism>
<keyword evidence="24" id="KW-1185">Reference proteome</keyword>
<evidence type="ECO:0000256" key="6">
    <source>
        <dbReference type="ARBA" id="ARBA00022695"/>
    </source>
</evidence>
<evidence type="ECO:0000256" key="4">
    <source>
        <dbReference type="ARBA" id="ARBA00020311"/>
    </source>
</evidence>
<dbReference type="OrthoDB" id="9806424at2"/>
<evidence type="ECO:0000256" key="2">
    <source>
        <dbReference type="ARBA" id="ARBA00011541"/>
    </source>
</evidence>
<dbReference type="FunFam" id="1.10.150.20:FF:000003">
    <property type="entry name" value="DNA polymerase I"/>
    <property type="match status" value="1"/>
</dbReference>
<dbReference type="EMBL" id="PXYL01000014">
    <property type="protein sequence ID" value="PSJ57310.1"/>
    <property type="molecule type" value="Genomic_DNA"/>
</dbReference>
<dbReference type="Gene3D" id="3.40.50.1010">
    <property type="entry name" value="5'-nuclease"/>
    <property type="match status" value="1"/>
</dbReference>
<keyword evidence="8" id="KW-0540">Nuclease</keyword>
<evidence type="ECO:0000256" key="15">
    <source>
        <dbReference type="ARBA" id="ARBA00049244"/>
    </source>
</evidence>
<evidence type="ECO:0000256" key="8">
    <source>
        <dbReference type="ARBA" id="ARBA00022722"/>
    </source>
</evidence>
<evidence type="ECO:0000313" key="23">
    <source>
        <dbReference type="EMBL" id="PSJ57310.1"/>
    </source>
</evidence>
<evidence type="ECO:0000256" key="5">
    <source>
        <dbReference type="ARBA" id="ARBA00022679"/>
    </source>
</evidence>
<dbReference type="InterPro" id="IPR012337">
    <property type="entry name" value="RNaseH-like_sf"/>
</dbReference>
<dbReference type="Gene3D" id="3.30.70.370">
    <property type="match status" value="1"/>
</dbReference>
<dbReference type="GO" id="GO:0008409">
    <property type="term" value="F:5'-3' exonuclease activity"/>
    <property type="evidence" value="ECO:0007669"/>
    <property type="project" value="UniProtKB-UniRule"/>
</dbReference>
<dbReference type="SUPFAM" id="SSF88723">
    <property type="entry name" value="PIN domain-like"/>
    <property type="match status" value="1"/>
</dbReference>
<dbReference type="InterPro" id="IPR043502">
    <property type="entry name" value="DNA/RNA_pol_sf"/>
</dbReference>
<comment type="subunit">
    <text evidence="2">Single-chain monomer with multiple functions.</text>
</comment>
<evidence type="ECO:0000256" key="13">
    <source>
        <dbReference type="ARBA" id="ARBA00023125"/>
    </source>
</evidence>
<dbReference type="PRINTS" id="PR00868">
    <property type="entry name" value="DNAPOLI"/>
</dbReference>
<feature type="domain" description="3'-5' exonuclease" evidence="19">
    <location>
        <begin position="380"/>
        <end position="575"/>
    </location>
</feature>
<dbReference type="InterPro" id="IPR036397">
    <property type="entry name" value="RNaseH_sf"/>
</dbReference>
<dbReference type="Gene3D" id="1.20.1060.10">
    <property type="entry name" value="Taq DNA Polymerase, Chain T, domain 4"/>
    <property type="match status" value="1"/>
</dbReference>
<evidence type="ECO:0000256" key="7">
    <source>
        <dbReference type="ARBA" id="ARBA00022705"/>
    </source>
</evidence>
<dbReference type="InterPro" id="IPR013520">
    <property type="entry name" value="Ribonucl_H"/>
</dbReference>
<dbReference type="SMART" id="SM00474">
    <property type="entry name" value="35EXOc"/>
    <property type="match status" value="1"/>
</dbReference>
<accession>A0A2P7S4A8</accession>
<evidence type="ECO:0000256" key="3">
    <source>
        <dbReference type="ARBA" id="ARBA00012417"/>
    </source>
</evidence>
<gene>
    <name evidence="17" type="primary">polA</name>
    <name evidence="23" type="ORF">C7I85_22180</name>
</gene>
<dbReference type="GO" id="GO:0006261">
    <property type="term" value="P:DNA-templated DNA replication"/>
    <property type="evidence" value="ECO:0007669"/>
    <property type="project" value="UniProtKB-UniRule"/>
</dbReference>
<dbReference type="EC" id="2.7.7.7" evidence="3 16"/>
<dbReference type="CDD" id="cd09859">
    <property type="entry name" value="PIN_53EXO"/>
    <property type="match status" value="1"/>
</dbReference>
<keyword evidence="9 17" id="KW-0227">DNA damage</keyword>
<dbReference type="FunFam" id="3.30.420.10:FF:000026">
    <property type="entry name" value="DNA polymerase I"/>
    <property type="match status" value="1"/>
</dbReference>